<evidence type="ECO:0000256" key="3">
    <source>
        <dbReference type="ARBA" id="ARBA00022475"/>
    </source>
</evidence>
<evidence type="ECO:0000256" key="6">
    <source>
        <dbReference type="ARBA" id="ARBA00023136"/>
    </source>
</evidence>
<feature type="transmembrane region" description="Helical" evidence="7">
    <location>
        <begin position="339"/>
        <end position="359"/>
    </location>
</feature>
<feature type="transmembrane region" description="Helical" evidence="7">
    <location>
        <begin position="132"/>
        <end position="154"/>
    </location>
</feature>
<feature type="domain" description="Major facilitator superfamily (MFS) profile" evidence="8">
    <location>
        <begin position="7"/>
        <end position="399"/>
    </location>
</feature>
<name>A0AAJ4P3M5_ACILW</name>
<dbReference type="InterPro" id="IPR020846">
    <property type="entry name" value="MFS_dom"/>
</dbReference>
<keyword evidence="3" id="KW-1003">Cell membrane</keyword>
<dbReference type="Pfam" id="PF07690">
    <property type="entry name" value="MFS_1"/>
    <property type="match status" value="1"/>
</dbReference>
<accession>A0AAJ4P3M5</accession>
<feature type="transmembrane region" description="Helical" evidence="7">
    <location>
        <begin position="310"/>
        <end position="332"/>
    </location>
</feature>
<dbReference type="InterPro" id="IPR036259">
    <property type="entry name" value="MFS_trans_sf"/>
</dbReference>
<feature type="transmembrane region" description="Helical" evidence="7">
    <location>
        <begin position="98"/>
        <end position="120"/>
    </location>
</feature>
<evidence type="ECO:0000256" key="1">
    <source>
        <dbReference type="ARBA" id="ARBA00004651"/>
    </source>
</evidence>
<dbReference type="GO" id="GO:0005886">
    <property type="term" value="C:plasma membrane"/>
    <property type="evidence" value="ECO:0007669"/>
    <property type="project" value="UniProtKB-SubCell"/>
</dbReference>
<feature type="transmembrane region" description="Helical" evidence="7">
    <location>
        <begin position="253"/>
        <end position="273"/>
    </location>
</feature>
<gene>
    <name evidence="9" type="ORF">EVX74_015185</name>
</gene>
<feature type="transmembrane region" description="Helical" evidence="7">
    <location>
        <begin position="216"/>
        <end position="241"/>
    </location>
</feature>
<dbReference type="CDD" id="cd06174">
    <property type="entry name" value="MFS"/>
    <property type="match status" value="1"/>
</dbReference>
<keyword evidence="5 7" id="KW-1133">Transmembrane helix</keyword>
<dbReference type="PANTHER" id="PTHR23517">
    <property type="entry name" value="RESISTANCE PROTEIN MDTM, PUTATIVE-RELATED-RELATED"/>
    <property type="match status" value="1"/>
</dbReference>
<evidence type="ECO:0000256" key="2">
    <source>
        <dbReference type="ARBA" id="ARBA00022448"/>
    </source>
</evidence>
<dbReference type="InterPro" id="IPR011701">
    <property type="entry name" value="MFS"/>
</dbReference>
<keyword evidence="4 7" id="KW-0812">Transmembrane</keyword>
<organism evidence="9 10">
    <name type="scientific">Acinetobacter lwoffii</name>
    <dbReference type="NCBI Taxonomy" id="28090"/>
    <lineage>
        <taxon>Bacteria</taxon>
        <taxon>Pseudomonadati</taxon>
        <taxon>Pseudomonadota</taxon>
        <taxon>Gammaproteobacteria</taxon>
        <taxon>Moraxellales</taxon>
        <taxon>Moraxellaceae</taxon>
        <taxon>Acinetobacter</taxon>
    </lineage>
</organism>
<reference evidence="9" key="3">
    <citation type="submission" date="2021-06" db="EMBL/GenBank/DDBJ databases">
        <authorList>
            <person name="Diorio-Toth L."/>
        </authorList>
    </citation>
    <scope>NUCLEOTIDE SEQUENCE</scope>
    <source>
        <strain evidence="9">AL_065</strain>
    </source>
</reference>
<proteinExistence type="predicted"/>
<feature type="transmembrane region" description="Helical" evidence="7">
    <location>
        <begin position="44"/>
        <end position="64"/>
    </location>
</feature>
<evidence type="ECO:0000256" key="7">
    <source>
        <dbReference type="SAM" id="Phobius"/>
    </source>
</evidence>
<dbReference type="RefSeq" id="WP_129716239.1">
    <property type="nucleotide sequence ID" value="NZ_CP078045.1"/>
</dbReference>
<evidence type="ECO:0000259" key="8">
    <source>
        <dbReference type="PROSITE" id="PS50850"/>
    </source>
</evidence>
<reference evidence="9" key="1">
    <citation type="submission" date="2018-10" db="EMBL/GenBank/DDBJ databases">
        <authorList>
            <person name="D'Souza A.W."/>
            <person name="Potter R.F."/>
            <person name="Wallace M."/>
            <person name="Shupe A."/>
            <person name="Patel S."/>
            <person name="Sun S."/>
            <person name="Gul D."/>
            <person name="Kwon J.H."/>
            <person name="Andleeb S."/>
            <person name="Burnham C.-A.D."/>
            <person name="Dantas G."/>
        </authorList>
    </citation>
    <scope>NUCLEOTIDE SEQUENCE</scope>
    <source>
        <strain evidence="9">AL_065</strain>
    </source>
</reference>
<evidence type="ECO:0000313" key="10">
    <source>
        <dbReference type="Proteomes" id="UP000293391"/>
    </source>
</evidence>
<dbReference type="InterPro" id="IPR050171">
    <property type="entry name" value="MFS_Transporters"/>
</dbReference>
<sequence length="400" mass="43239">MSKISCHDVWIILAGYLAAIHVGKLSAVIPVLQQDLNLSFTQAGFSLALVQAAGMLFALCIGAFSEKMGLKRCLIMALIILGLSSFAGLWITQPATLYVLRFMEGIGFLTISLCAPAILKRTSRAETLNFKMGLWSSYMGIGVSLAVLTIPLLLEYLDWQMIWAILGCLCLVIAGMIKQYLNIEPVLVTQPDSSQPATENTSFWQIVQITLTHPPIICLAIIFACYTSQWITVTGFLPTLYVEQGLDLKRAGMLVSIVVLANLGGTFGAGMLLQQGYRPPTLLSTGFVAMLCSSGLVFAANAWLSFELQVVSALLFSLIGGMIPTTVFAITLHYAPRAYAAAASVGLVLQISACAQFFIPTLSAALISATQYWANLAIITVCLSMLGMVMTAFLFKRYPK</sequence>
<protein>
    <submittedName>
        <fullName evidence="9">MFS transporter</fullName>
    </submittedName>
</protein>
<feature type="transmembrane region" description="Helical" evidence="7">
    <location>
        <begin position="9"/>
        <end position="32"/>
    </location>
</feature>
<evidence type="ECO:0000256" key="4">
    <source>
        <dbReference type="ARBA" id="ARBA00022692"/>
    </source>
</evidence>
<keyword evidence="2" id="KW-0813">Transport</keyword>
<dbReference type="Proteomes" id="UP000293391">
    <property type="component" value="Chromosome"/>
</dbReference>
<dbReference type="GO" id="GO:0022857">
    <property type="term" value="F:transmembrane transporter activity"/>
    <property type="evidence" value="ECO:0007669"/>
    <property type="project" value="InterPro"/>
</dbReference>
<dbReference type="PROSITE" id="PS50850">
    <property type="entry name" value="MFS"/>
    <property type="match status" value="1"/>
</dbReference>
<evidence type="ECO:0000313" key="9">
    <source>
        <dbReference type="EMBL" id="QXR07367.1"/>
    </source>
</evidence>
<evidence type="ECO:0000256" key="5">
    <source>
        <dbReference type="ARBA" id="ARBA00022989"/>
    </source>
</evidence>
<keyword evidence="6 7" id="KW-0472">Membrane</keyword>
<dbReference type="AlphaFoldDB" id="A0AAJ4P3M5"/>
<reference evidence="9" key="2">
    <citation type="journal article" date="2019" name="Nat. Commun.">
        <title>Spatiotemporal dynamics of multidrug resistant bacteria on intensive care unit surfaces.</title>
        <authorList>
            <person name="D'Souza A.W."/>
            <person name="Potter R.F."/>
            <person name="Wallace M."/>
            <person name="Shupe A."/>
            <person name="Patel S."/>
            <person name="Sun X."/>
            <person name="Gul D."/>
            <person name="Kwon J.H."/>
            <person name="Andleeb S."/>
            <person name="Burnham C.D."/>
            <person name="Dantas G."/>
        </authorList>
    </citation>
    <scope>NUCLEOTIDE SEQUENCE</scope>
    <source>
        <strain evidence="9">AL_065</strain>
    </source>
</reference>
<dbReference type="EMBL" id="CP078045">
    <property type="protein sequence ID" value="QXR07367.1"/>
    <property type="molecule type" value="Genomic_DNA"/>
</dbReference>
<dbReference type="Gene3D" id="1.20.1250.20">
    <property type="entry name" value="MFS general substrate transporter like domains"/>
    <property type="match status" value="1"/>
</dbReference>
<feature type="transmembrane region" description="Helical" evidence="7">
    <location>
        <begin position="73"/>
        <end position="92"/>
    </location>
</feature>
<feature type="transmembrane region" description="Helical" evidence="7">
    <location>
        <begin position="160"/>
        <end position="177"/>
    </location>
</feature>
<comment type="subcellular location">
    <subcellularLocation>
        <location evidence="1">Cell membrane</location>
        <topology evidence="1">Multi-pass membrane protein</topology>
    </subcellularLocation>
</comment>
<feature type="transmembrane region" description="Helical" evidence="7">
    <location>
        <begin position="371"/>
        <end position="395"/>
    </location>
</feature>
<dbReference type="SUPFAM" id="SSF103473">
    <property type="entry name" value="MFS general substrate transporter"/>
    <property type="match status" value="1"/>
</dbReference>
<feature type="transmembrane region" description="Helical" evidence="7">
    <location>
        <begin position="285"/>
        <end position="304"/>
    </location>
</feature>